<sequence length="53" mass="6466">MSSRRPFFFRILPAFVQRSFDVHSTFIRRSRRRVPRARPRRRPPRARRGLNGS</sequence>
<feature type="region of interest" description="Disordered" evidence="1">
    <location>
        <begin position="30"/>
        <end position="53"/>
    </location>
</feature>
<dbReference type="EMBL" id="CP000011">
    <property type="protein sequence ID" value="AAU45466.1"/>
    <property type="molecule type" value="Genomic_DNA"/>
</dbReference>
<evidence type="ECO:0000313" key="2">
    <source>
        <dbReference type="EMBL" id="AAU45466.1"/>
    </source>
</evidence>
<dbReference type="AlphaFoldDB" id="A0A0H2WAF8"/>
<dbReference type="KEGG" id="bma:BMAA2038"/>
<keyword evidence="3" id="KW-1185">Reference proteome</keyword>
<protein>
    <submittedName>
        <fullName evidence="2">Uncharacterized protein</fullName>
    </submittedName>
</protein>
<name>A0A0H2WAF8_BURMA</name>
<evidence type="ECO:0000313" key="3">
    <source>
        <dbReference type="Proteomes" id="UP000006693"/>
    </source>
</evidence>
<accession>A0A0H2WAF8</accession>
<proteinExistence type="predicted"/>
<gene>
    <name evidence="2" type="ordered locus">BMAA2038</name>
</gene>
<organism evidence="2 3">
    <name type="scientific">Burkholderia mallei (strain ATCC 23344)</name>
    <dbReference type="NCBI Taxonomy" id="243160"/>
    <lineage>
        <taxon>Bacteria</taxon>
        <taxon>Pseudomonadati</taxon>
        <taxon>Pseudomonadota</taxon>
        <taxon>Betaproteobacteria</taxon>
        <taxon>Burkholderiales</taxon>
        <taxon>Burkholderiaceae</taxon>
        <taxon>Burkholderia</taxon>
        <taxon>pseudomallei group</taxon>
    </lineage>
</organism>
<reference evidence="2 3" key="1">
    <citation type="journal article" date="2004" name="Proc. Natl. Acad. Sci. U.S.A.">
        <title>Structural flexibility in the Burkholderia mallei genome.</title>
        <authorList>
            <person name="Nierman W.C."/>
            <person name="DeShazer D."/>
            <person name="Kim H.S."/>
            <person name="Tettelin H."/>
            <person name="Nelson K.E."/>
            <person name="Feldblyum T."/>
            <person name="Ulrich R.L."/>
            <person name="Ronning C.M."/>
            <person name="Brinkac L.M."/>
            <person name="Daugherty S.C."/>
            <person name="Davidsen T.D."/>
            <person name="Deboy R.T."/>
            <person name="Dimitrov G."/>
            <person name="Dodson R.J."/>
            <person name="Durkin A.S."/>
            <person name="Gwinn M.L."/>
            <person name="Haft D.H."/>
            <person name="Khouri H."/>
            <person name="Kolonay J.F."/>
            <person name="Madupu R."/>
            <person name="Mohammoud Y."/>
            <person name="Nelson W.C."/>
            <person name="Radune D."/>
            <person name="Romero C.M."/>
            <person name="Sarria S."/>
            <person name="Selengut J."/>
            <person name="Shamblin C."/>
            <person name="Sullivan S.A."/>
            <person name="White O."/>
            <person name="Yu Y."/>
            <person name="Zafar N."/>
            <person name="Zhou L."/>
            <person name="Fraser C.M."/>
        </authorList>
    </citation>
    <scope>NUCLEOTIDE SEQUENCE [LARGE SCALE GENOMIC DNA]</scope>
    <source>
        <strain evidence="2 3">ATCC 23344</strain>
    </source>
</reference>
<evidence type="ECO:0000256" key="1">
    <source>
        <dbReference type="SAM" id="MobiDB-lite"/>
    </source>
</evidence>
<dbReference type="Proteomes" id="UP000006693">
    <property type="component" value="Chromosome 2"/>
</dbReference>
<dbReference type="HOGENOM" id="CLU_213702_0_0_4"/>